<comment type="caution">
    <text evidence="1">The sequence shown here is derived from an EMBL/GenBank/DDBJ whole genome shotgun (WGS) entry which is preliminary data.</text>
</comment>
<sequence>MHVQLLIMALRLQRTVMRGFLPVATMLAVILAFPCAAGESLEQGHAIVQRTWERLSGPEHDWRERGAQVDRVFDTSVLPHTDTLSSLAASDLRVLLRATHTAAVASKQPRYSAIALRLGAELRRRGELHPADARAGAAIAMLSRDALALTPASPWLAAFNGRPVPRFPDAIKPLEYWTPGPDGESFSPAQADLASLDIIVIAHPACGFTRAAAEAARTDPELLRMLSGPRALWMSPQDGTLNPRIFTDWDERHPDLPIHIVARQSGFPDVGYWGTPTFYILRDGRVAARVVGWPRGGNKATLTKAIADAAVPRRSQ</sequence>
<dbReference type="RefSeq" id="WP_150454722.1">
    <property type="nucleotide sequence ID" value="NZ_VYKI01000011.1"/>
</dbReference>
<reference evidence="1 2" key="1">
    <citation type="journal article" date="2020" name="Antonie Van Leeuwenhoek">
        <title>Stenotrophomonas cyclobalanopsidis sp. nov., isolated from the leaf spot disease of Cyclobalanopsis patelliformis.</title>
        <authorList>
            <person name="Bian D.R."/>
            <person name="Xue H."/>
            <person name="Piao C.G."/>
            <person name="Li Y."/>
        </authorList>
    </citation>
    <scope>NUCLEOTIDE SEQUENCE [LARGE SCALE GENOMIC DNA]</scope>
    <source>
        <strain evidence="1 2">TPQG1-4</strain>
    </source>
</reference>
<dbReference type="EMBL" id="VYKI01000011">
    <property type="protein sequence ID" value="KAA8998328.1"/>
    <property type="molecule type" value="Genomic_DNA"/>
</dbReference>
<keyword evidence="2" id="KW-1185">Reference proteome</keyword>
<gene>
    <name evidence="1" type="ORF">FJU31_10665</name>
</gene>
<evidence type="ECO:0000313" key="2">
    <source>
        <dbReference type="Proteomes" id="UP000326367"/>
    </source>
</evidence>
<protein>
    <recommendedName>
        <fullName evidence="3">Thioredoxin domain-containing protein</fullName>
    </recommendedName>
</protein>
<evidence type="ECO:0000313" key="1">
    <source>
        <dbReference type="EMBL" id="KAA8998328.1"/>
    </source>
</evidence>
<organism evidence="1 2">
    <name type="scientific">Stenotrophomonas cyclobalanopsidis</name>
    <dbReference type="NCBI Taxonomy" id="2771362"/>
    <lineage>
        <taxon>Bacteria</taxon>
        <taxon>Pseudomonadati</taxon>
        <taxon>Pseudomonadota</taxon>
        <taxon>Gammaproteobacteria</taxon>
        <taxon>Lysobacterales</taxon>
        <taxon>Lysobacteraceae</taxon>
        <taxon>Stenotrophomonas</taxon>
    </lineage>
</organism>
<dbReference type="Proteomes" id="UP000326367">
    <property type="component" value="Unassembled WGS sequence"/>
</dbReference>
<accession>A0ABQ6T118</accession>
<proteinExistence type="predicted"/>
<name>A0ABQ6T118_9GAMM</name>
<evidence type="ECO:0008006" key="3">
    <source>
        <dbReference type="Google" id="ProtNLM"/>
    </source>
</evidence>